<dbReference type="Proteomes" id="UP000297617">
    <property type="component" value="Unassembled WGS sequence"/>
</dbReference>
<keyword evidence="3" id="KW-1185">Reference proteome</keyword>
<dbReference type="EMBL" id="RQFD01000002">
    <property type="protein sequence ID" value="TGK54176.1"/>
    <property type="molecule type" value="Genomic_DNA"/>
</dbReference>
<dbReference type="InterPro" id="IPR032675">
    <property type="entry name" value="LRR_dom_sf"/>
</dbReference>
<dbReference type="RefSeq" id="WP_135752900.1">
    <property type="nucleotide sequence ID" value="NZ_RQFD01000002.1"/>
</dbReference>
<accession>A0ABY2LCT6</accession>
<gene>
    <name evidence="2" type="ORF">EHQ10_00420</name>
</gene>
<sequence length="244" mass="28233">MKKKDLFLSLTLISLFSLSLLADKREDVEKILISRNIRYSLLTNADKIFFERIKFTKQSNTSDIDMKSICEQITIEKFYLQETKLGDAFYDSILDCNWSNLKDLGIWNTDFKIDIACSILELSDEKKKSLQLVNVKISDQLEYCNRKKINLSSLLIDNPVDFNGKQFCESLNGFKILTNLTIINTSLEKGDLFCILNLPNLEYLSLGRVNKVSATDLLNLISEYRLKYRHKGRLKAEVDMRTVD</sequence>
<dbReference type="Gene3D" id="3.80.10.10">
    <property type="entry name" value="Ribonuclease Inhibitor"/>
    <property type="match status" value="1"/>
</dbReference>
<proteinExistence type="predicted"/>
<evidence type="ECO:0000256" key="1">
    <source>
        <dbReference type="SAM" id="SignalP"/>
    </source>
</evidence>
<name>A0ABY2LCT6_9LEPT</name>
<evidence type="ECO:0000313" key="2">
    <source>
        <dbReference type="EMBL" id="TGK54176.1"/>
    </source>
</evidence>
<evidence type="ECO:0008006" key="4">
    <source>
        <dbReference type="Google" id="ProtNLM"/>
    </source>
</evidence>
<feature type="chain" id="PRO_5045149245" description="Leucine-rich repeat domain-containing protein" evidence="1">
    <location>
        <begin position="23"/>
        <end position="244"/>
    </location>
</feature>
<comment type="caution">
    <text evidence="2">The sequence shown here is derived from an EMBL/GenBank/DDBJ whole genome shotgun (WGS) entry which is preliminary data.</text>
</comment>
<evidence type="ECO:0000313" key="3">
    <source>
        <dbReference type="Proteomes" id="UP000297617"/>
    </source>
</evidence>
<reference evidence="3" key="1">
    <citation type="journal article" date="2019" name="PLoS Negl. Trop. Dis.">
        <title>Revisiting the worldwide diversity of Leptospira species in the environment.</title>
        <authorList>
            <person name="Vincent A.T."/>
            <person name="Schiettekatte O."/>
            <person name="Bourhy P."/>
            <person name="Veyrier F.J."/>
            <person name="Picardeau M."/>
        </authorList>
    </citation>
    <scope>NUCLEOTIDE SEQUENCE [LARGE SCALE GENOMIC DNA]</scope>
    <source>
        <strain evidence="3">201800295</strain>
    </source>
</reference>
<organism evidence="2 3">
    <name type="scientific">Leptospira bouyouniensis</name>
    <dbReference type="NCBI Taxonomy" id="2484911"/>
    <lineage>
        <taxon>Bacteria</taxon>
        <taxon>Pseudomonadati</taxon>
        <taxon>Spirochaetota</taxon>
        <taxon>Spirochaetia</taxon>
        <taxon>Leptospirales</taxon>
        <taxon>Leptospiraceae</taxon>
        <taxon>Leptospira</taxon>
    </lineage>
</organism>
<protein>
    <recommendedName>
        <fullName evidence="4">Leucine-rich repeat domain-containing protein</fullName>
    </recommendedName>
</protein>
<dbReference type="SUPFAM" id="SSF52047">
    <property type="entry name" value="RNI-like"/>
    <property type="match status" value="1"/>
</dbReference>
<keyword evidence="1" id="KW-0732">Signal</keyword>
<feature type="signal peptide" evidence="1">
    <location>
        <begin position="1"/>
        <end position="22"/>
    </location>
</feature>